<feature type="transmembrane region" description="Helical" evidence="1">
    <location>
        <begin position="139"/>
        <end position="157"/>
    </location>
</feature>
<evidence type="ECO:0000256" key="1">
    <source>
        <dbReference type="SAM" id="Phobius"/>
    </source>
</evidence>
<feature type="transmembrane region" description="Helical" evidence="1">
    <location>
        <begin position="41"/>
        <end position="65"/>
    </location>
</feature>
<keyword evidence="1" id="KW-1133">Transmembrane helix</keyword>
<protein>
    <recommendedName>
        <fullName evidence="2">DUF7847 domain-containing protein</fullName>
    </recommendedName>
</protein>
<proteinExistence type="predicted"/>
<sequence>MIRPRTYFGIVTECRITLMSLDIPAVLEDGFSRLLTRVAGLLLVAYLVVGVISTVTAQTLSLAVFDAFRSSLPSDAATTPTTPGMGGNALALDVGLPVAIALFLAQIVLAQIVGIVGIRTFVSEARRSFPTGVARNLPWVVLNALVAGFIVNVLIGIGTILLVIPGIYLAVALYFVQFEVIVEERNAIDALRTGWELTKGERLGVFLLLLVIFAIGIATAVPSIVLGFVGAPTVVVVLVSVVVGAVAGVIGVAIGARAYVQLKPDGWSSPGGGADARFHRAPRS</sequence>
<feature type="transmembrane region" description="Helical" evidence="1">
    <location>
        <begin position="235"/>
        <end position="260"/>
    </location>
</feature>
<feature type="transmembrane region" description="Helical" evidence="1">
    <location>
        <begin position="203"/>
        <end position="229"/>
    </location>
</feature>
<comment type="caution">
    <text evidence="3">The sequence shown here is derived from an EMBL/GenBank/DDBJ whole genome shotgun (WGS) entry which is preliminary data.</text>
</comment>
<evidence type="ECO:0000259" key="2">
    <source>
        <dbReference type="Pfam" id="PF25231"/>
    </source>
</evidence>
<keyword evidence="1" id="KW-0812">Transmembrane</keyword>
<feature type="transmembrane region" description="Helical" evidence="1">
    <location>
        <begin position="163"/>
        <end position="182"/>
    </location>
</feature>
<dbReference type="EMBL" id="REFS01000001">
    <property type="protein sequence ID" value="RMB25073.1"/>
    <property type="molecule type" value="Genomic_DNA"/>
</dbReference>
<dbReference type="Proteomes" id="UP000277326">
    <property type="component" value="Unassembled WGS sequence"/>
</dbReference>
<feature type="domain" description="DUF7847" evidence="2">
    <location>
        <begin position="22"/>
        <end position="262"/>
    </location>
</feature>
<organism evidence="3 4">
    <name type="scientific">Haloplanus aerogenes</name>
    <dbReference type="NCBI Taxonomy" id="660522"/>
    <lineage>
        <taxon>Archaea</taxon>
        <taxon>Methanobacteriati</taxon>
        <taxon>Methanobacteriota</taxon>
        <taxon>Stenosarchaea group</taxon>
        <taxon>Halobacteria</taxon>
        <taxon>Halobacteriales</taxon>
        <taxon>Haloferacaceae</taxon>
        <taxon>Haloplanus</taxon>
    </lineage>
</organism>
<reference evidence="3 4" key="1">
    <citation type="journal article" date="2015" name="Stand. Genomic Sci.">
        <title>Genomic Encyclopedia of Bacterial and Archaeal Type Strains, Phase III: the genomes of soil and plant-associated and newly described type strains.</title>
        <authorList>
            <person name="Whitman W.B."/>
            <person name="Woyke T."/>
            <person name="Klenk H.P."/>
            <person name="Zhou Y."/>
            <person name="Lilburn T.G."/>
            <person name="Beck B.J."/>
            <person name="De Vos P."/>
            <person name="Vandamme P."/>
            <person name="Eisen J.A."/>
            <person name="Garrity G."/>
            <person name="Hugenholtz P."/>
            <person name="Kyrpides N.C."/>
        </authorList>
    </citation>
    <scope>NUCLEOTIDE SEQUENCE [LARGE SCALE GENOMIC DNA]</scope>
    <source>
        <strain evidence="3 4">CGMCC 1.10124</strain>
    </source>
</reference>
<dbReference type="AlphaFoldDB" id="A0A3M0DZK1"/>
<accession>A0A3M0DZK1</accession>
<feature type="transmembrane region" description="Helical" evidence="1">
    <location>
        <begin position="94"/>
        <end position="118"/>
    </location>
</feature>
<name>A0A3M0DZK1_9EURY</name>
<dbReference type="InterPro" id="IPR057169">
    <property type="entry name" value="DUF7847"/>
</dbReference>
<evidence type="ECO:0000313" key="3">
    <source>
        <dbReference type="EMBL" id="RMB25073.1"/>
    </source>
</evidence>
<gene>
    <name evidence="3" type="ORF">ATH50_0156</name>
</gene>
<keyword evidence="1" id="KW-0472">Membrane</keyword>
<evidence type="ECO:0000313" key="4">
    <source>
        <dbReference type="Proteomes" id="UP000277326"/>
    </source>
</evidence>
<dbReference type="Pfam" id="PF25231">
    <property type="entry name" value="DUF7847"/>
    <property type="match status" value="1"/>
</dbReference>